<reference evidence="5" key="1">
    <citation type="journal article" date="2019" name="Int. J. Syst. Evol. Microbiol.">
        <title>The Global Catalogue of Microorganisms (GCM) 10K type strain sequencing project: providing services to taxonomists for standard genome sequencing and annotation.</title>
        <authorList>
            <consortium name="The Broad Institute Genomics Platform"/>
            <consortium name="The Broad Institute Genome Sequencing Center for Infectious Disease"/>
            <person name="Wu L."/>
            <person name="Ma J."/>
        </authorList>
    </citation>
    <scope>NUCLEOTIDE SEQUENCE [LARGE SCALE GENOMIC DNA]</scope>
    <source>
        <strain evidence="5">JCM 18532</strain>
    </source>
</reference>
<evidence type="ECO:0000313" key="4">
    <source>
        <dbReference type="EMBL" id="GAA4756854.1"/>
    </source>
</evidence>
<evidence type="ECO:0000259" key="3">
    <source>
        <dbReference type="PROSITE" id="PS50977"/>
    </source>
</evidence>
<sequence>MTAGADQHRRNRRGDATRARMLAAALECLSSGDPDAVSANHVAKRAGATWGAVKYQFGDVDGLWAAVLDHLEERRGGPLSFPGSADDAVEARVGQIISALWRGLDSPDARAIDTLRMALPRERAELEQKFPRTAEALASWQVSWVATCQAAFADLDLDPERVREVAALLPGAMRGLNSEAHLSTYSDLDLARHGLTRSIAAYLGESSGEGRS</sequence>
<dbReference type="PANTHER" id="PTHR30055:SF187">
    <property type="entry name" value="TRANSCRIPTIONAL REGULATORY PROTEIN"/>
    <property type="match status" value="1"/>
</dbReference>
<protein>
    <submittedName>
        <fullName evidence="4">Transcriptional regulator</fullName>
    </submittedName>
</protein>
<dbReference type="PROSITE" id="PS50977">
    <property type="entry name" value="HTH_TETR_2"/>
    <property type="match status" value="1"/>
</dbReference>
<organism evidence="4 5">
    <name type="scientific">Nocardioides endophyticus</name>
    <dbReference type="NCBI Taxonomy" id="1353775"/>
    <lineage>
        <taxon>Bacteria</taxon>
        <taxon>Bacillati</taxon>
        <taxon>Actinomycetota</taxon>
        <taxon>Actinomycetes</taxon>
        <taxon>Propionibacteriales</taxon>
        <taxon>Nocardioidaceae</taxon>
        <taxon>Nocardioides</taxon>
    </lineage>
</organism>
<feature type="domain" description="HTH tetR-type" evidence="3">
    <location>
        <begin position="15"/>
        <end position="75"/>
    </location>
</feature>
<comment type="caution">
    <text evidence="4">The sequence shown here is derived from an EMBL/GenBank/DDBJ whole genome shotgun (WGS) entry which is preliminary data.</text>
</comment>
<dbReference type="PANTHER" id="PTHR30055">
    <property type="entry name" value="HTH-TYPE TRANSCRIPTIONAL REGULATOR RUTR"/>
    <property type="match status" value="1"/>
</dbReference>
<dbReference type="InterPro" id="IPR001647">
    <property type="entry name" value="HTH_TetR"/>
</dbReference>
<keyword evidence="1 2" id="KW-0238">DNA-binding</keyword>
<dbReference type="Gene3D" id="1.10.357.10">
    <property type="entry name" value="Tetracycline Repressor, domain 2"/>
    <property type="match status" value="1"/>
</dbReference>
<accession>A0ABP8ZI26</accession>
<dbReference type="RefSeq" id="WP_345529646.1">
    <property type="nucleotide sequence ID" value="NZ_BAABKN010000033.1"/>
</dbReference>
<dbReference type="SUPFAM" id="SSF46689">
    <property type="entry name" value="Homeodomain-like"/>
    <property type="match status" value="1"/>
</dbReference>
<proteinExistence type="predicted"/>
<feature type="DNA-binding region" description="H-T-H motif" evidence="2">
    <location>
        <begin position="38"/>
        <end position="57"/>
    </location>
</feature>
<dbReference type="InterPro" id="IPR050109">
    <property type="entry name" value="HTH-type_TetR-like_transc_reg"/>
</dbReference>
<dbReference type="InterPro" id="IPR009057">
    <property type="entry name" value="Homeodomain-like_sf"/>
</dbReference>
<name>A0ABP8ZI26_9ACTN</name>
<dbReference type="EMBL" id="BAABKN010000033">
    <property type="protein sequence ID" value="GAA4756854.1"/>
    <property type="molecule type" value="Genomic_DNA"/>
</dbReference>
<evidence type="ECO:0000313" key="5">
    <source>
        <dbReference type="Proteomes" id="UP001499882"/>
    </source>
</evidence>
<evidence type="ECO:0000256" key="1">
    <source>
        <dbReference type="ARBA" id="ARBA00023125"/>
    </source>
</evidence>
<dbReference type="Proteomes" id="UP001499882">
    <property type="component" value="Unassembled WGS sequence"/>
</dbReference>
<keyword evidence="5" id="KW-1185">Reference proteome</keyword>
<gene>
    <name evidence="4" type="ORF">GCM10023350_48060</name>
</gene>
<evidence type="ECO:0000256" key="2">
    <source>
        <dbReference type="PROSITE-ProRule" id="PRU00335"/>
    </source>
</evidence>